<dbReference type="PANTHER" id="PTHR18895">
    <property type="entry name" value="HEMK METHYLTRANSFERASE"/>
    <property type="match status" value="1"/>
</dbReference>
<dbReference type="HOGENOM" id="CLU_018398_0_0_1"/>
<dbReference type="GO" id="GO:0008168">
    <property type="term" value="F:methyltransferase activity"/>
    <property type="evidence" value="ECO:0007669"/>
    <property type="project" value="UniProtKB-KW"/>
</dbReference>
<dbReference type="InParanoid" id="B8MTS0"/>
<dbReference type="FunCoup" id="B8MTS0">
    <property type="interactions" value="83"/>
</dbReference>
<dbReference type="VEuPathDB" id="FungiDB:TSTA_005840"/>
<proteinExistence type="predicted"/>
<protein>
    <submittedName>
        <fullName evidence="1">N6-DNA-methyltransferase, putative</fullName>
    </submittedName>
</protein>
<dbReference type="EMBL" id="EQ962660">
    <property type="protein sequence ID" value="EED12555.1"/>
    <property type="molecule type" value="Genomic_DNA"/>
</dbReference>
<dbReference type="InterPro" id="IPR002052">
    <property type="entry name" value="DNA_methylase_N6_adenine_CS"/>
</dbReference>
<dbReference type="SUPFAM" id="SSF53335">
    <property type="entry name" value="S-adenosyl-L-methionine-dependent methyltransferases"/>
    <property type="match status" value="1"/>
</dbReference>
<dbReference type="PhylomeDB" id="B8MTS0"/>
<dbReference type="Gene3D" id="1.10.8.10">
    <property type="entry name" value="DNA helicase RuvA subunit, C-terminal domain"/>
    <property type="match status" value="1"/>
</dbReference>
<gene>
    <name evidence="1" type="ORF">TSTA_005840</name>
</gene>
<dbReference type="GO" id="GO:0003676">
    <property type="term" value="F:nucleic acid binding"/>
    <property type="evidence" value="ECO:0007669"/>
    <property type="project" value="InterPro"/>
</dbReference>
<accession>B8MTS0</accession>
<dbReference type="RefSeq" id="XP_002488209.1">
    <property type="nucleotide sequence ID" value="XM_002488164.1"/>
</dbReference>
<dbReference type="AlphaFoldDB" id="B8MTS0"/>
<keyword evidence="1" id="KW-0489">Methyltransferase</keyword>
<keyword evidence="2" id="KW-1185">Reference proteome</keyword>
<keyword evidence="1" id="KW-0808">Transferase</keyword>
<dbReference type="InterPro" id="IPR029063">
    <property type="entry name" value="SAM-dependent_MTases_sf"/>
</dbReference>
<dbReference type="STRING" id="441959.B8MTS0"/>
<name>B8MTS0_TALSN</name>
<evidence type="ECO:0000313" key="2">
    <source>
        <dbReference type="Proteomes" id="UP000001745"/>
    </source>
</evidence>
<dbReference type="PANTHER" id="PTHR18895:SF74">
    <property type="entry name" value="MTRF1L RELEASE FACTOR GLUTAMINE METHYLTRANSFERASE"/>
    <property type="match status" value="1"/>
</dbReference>
<dbReference type="GO" id="GO:0005739">
    <property type="term" value="C:mitochondrion"/>
    <property type="evidence" value="ECO:0007669"/>
    <property type="project" value="TreeGrafter"/>
</dbReference>
<dbReference type="GeneID" id="8105558"/>
<reference evidence="2" key="1">
    <citation type="journal article" date="2015" name="Genome Announc.">
        <title>Genome sequence of the AIDS-associated pathogen Penicillium marneffei (ATCC18224) and its near taxonomic relative Talaromyces stipitatus (ATCC10500).</title>
        <authorList>
            <person name="Nierman W.C."/>
            <person name="Fedorova-Abrams N.D."/>
            <person name="Andrianopoulos A."/>
        </authorList>
    </citation>
    <scope>NUCLEOTIDE SEQUENCE [LARGE SCALE GENOMIC DNA]</scope>
    <source>
        <strain evidence="2">ATCC 10500 / CBS 375.48 / QM 6759 / NRRL 1006</strain>
    </source>
</reference>
<dbReference type="Gene3D" id="3.40.50.150">
    <property type="entry name" value="Vaccinia Virus protein VP39"/>
    <property type="match status" value="1"/>
</dbReference>
<dbReference type="InterPro" id="IPR050320">
    <property type="entry name" value="N5-glutamine_MTase"/>
</dbReference>
<dbReference type="PROSITE" id="PS00092">
    <property type="entry name" value="N6_MTASE"/>
    <property type="match status" value="1"/>
</dbReference>
<dbReference type="GO" id="GO:0032259">
    <property type="term" value="P:methylation"/>
    <property type="evidence" value="ECO:0007669"/>
    <property type="project" value="UniProtKB-KW"/>
</dbReference>
<evidence type="ECO:0000313" key="1">
    <source>
        <dbReference type="EMBL" id="EED12555.1"/>
    </source>
</evidence>
<dbReference type="OMA" id="MPRIPYS"/>
<sequence length="361" mass="40655">MPRIPTRLVLKAYKENPLLLDLLKECRTLENARNELRWLREGAIAKFPPPGTSSKGQDVYSTHTWQRELRKMCDDRSKGKPLQYILGDQPFGDLDILCRKGVLIPRGETESFTFHTRDVILEAHSAKYLGKSLRILDLCSGSGCISLLLHSLLASHFKDLTIVGVDVDPRAISLSQKNKLHNIRRGLLSPRAQNEVCFLKADILDSIESGKRSFLDTLQPHFPGSNTQSTWDVLISNPPYISTSNFCNGTTSRSVRKYEPVRALVPPIVHSPFWKELGFEHVAREDIFYVRLLSLIHQLHVKITVLECGDLEQARRIMTMAEVLSEKVGANGRQCVYIWNDGCAVNDNDGGARAVIIESLL</sequence>
<dbReference type="eggNOG" id="KOG2904">
    <property type="taxonomic scope" value="Eukaryota"/>
</dbReference>
<dbReference type="OrthoDB" id="269872at2759"/>
<dbReference type="CDD" id="cd02440">
    <property type="entry name" value="AdoMet_MTases"/>
    <property type="match status" value="1"/>
</dbReference>
<dbReference type="Proteomes" id="UP000001745">
    <property type="component" value="Unassembled WGS sequence"/>
</dbReference>
<organism evidence="1 2">
    <name type="scientific">Talaromyces stipitatus (strain ATCC 10500 / CBS 375.48 / QM 6759 / NRRL 1006)</name>
    <name type="common">Penicillium stipitatum</name>
    <dbReference type="NCBI Taxonomy" id="441959"/>
    <lineage>
        <taxon>Eukaryota</taxon>
        <taxon>Fungi</taxon>
        <taxon>Dikarya</taxon>
        <taxon>Ascomycota</taxon>
        <taxon>Pezizomycotina</taxon>
        <taxon>Eurotiomycetes</taxon>
        <taxon>Eurotiomycetidae</taxon>
        <taxon>Eurotiales</taxon>
        <taxon>Trichocomaceae</taxon>
        <taxon>Talaromyces</taxon>
        <taxon>Talaromyces sect. Talaromyces</taxon>
    </lineage>
</organism>